<dbReference type="Proteomes" id="UP001321520">
    <property type="component" value="Chromosome"/>
</dbReference>
<keyword evidence="1" id="KW-0732">Signal</keyword>
<proteinExistence type="predicted"/>
<evidence type="ECO:0000313" key="2">
    <source>
        <dbReference type="EMBL" id="WKD49543.1"/>
    </source>
</evidence>
<accession>A0ABY9E956</accession>
<feature type="signal peptide" evidence="1">
    <location>
        <begin position="1"/>
        <end position="21"/>
    </location>
</feature>
<reference evidence="2 3" key="1">
    <citation type="submission" date="2022-05" db="EMBL/GenBank/DDBJ databases">
        <title>Microbulbifer sp. nov., isolated from sponge.</title>
        <authorList>
            <person name="Gao L."/>
        </authorList>
    </citation>
    <scope>NUCLEOTIDE SEQUENCE [LARGE SCALE GENOMIC DNA]</scope>
    <source>
        <strain evidence="2 3">MI-G</strain>
    </source>
</reference>
<evidence type="ECO:0000256" key="1">
    <source>
        <dbReference type="SAM" id="SignalP"/>
    </source>
</evidence>
<dbReference type="RefSeq" id="WP_301415395.1">
    <property type="nucleotide sequence ID" value="NZ_CP098023.1"/>
</dbReference>
<evidence type="ECO:0008006" key="4">
    <source>
        <dbReference type="Google" id="ProtNLM"/>
    </source>
</evidence>
<feature type="chain" id="PRO_5045741112" description="DUF1570 domain-containing protein" evidence="1">
    <location>
        <begin position="22"/>
        <end position="501"/>
    </location>
</feature>
<evidence type="ECO:0000313" key="3">
    <source>
        <dbReference type="Proteomes" id="UP001321520"/>
    </source>
</evidence>
<organism evidence="2 3">
    <name type="scientific">Microbulbifer spongiae</name>
    <dbReference type="NCBI Taxonomy" id="2944933"/>
    <lineage>
        <taxon>Bacteria</taxon>
        <taxon>Pseudomonadati</taxon>
        <taxon>Pseudomonadota</taxon>
        <taxon>Gammaproteobacteria</taxon>
        <taxon>Cellvibrionales</taxon>
        <taxon>Microbulbiferaceae</taxon>
        <taxon>Microbulbifer</taxon>
    </lineage>
</organism>
<sequence length="501" mass="56728">MVSRAAVCLVFCFGFVLTAVAAPRYLGEEIWYAVDSDNFRVITDGDPQTVKRLVADLERYRAVAIELLDATPDIPKLTIYAAGDRDTYAGLVGAELAEMTNGLFDTSAEGSYALVNLDGRSAERQLKAREFLFHEYTHFLSYNGNTTHFPYWYSEGFAEFMATMSFPKKGRYELGDIPHERAMTLMYAGLMPLEPLLRATVYNTDAEAKANVYASGWLLSHWLKMTSGKTEEFDQFVKAYNDGADPVLALEEALDMTLAEIEKAYVAAYELGEFDTVTGEIPADFLEATPEVKRLTNREAVNVLAGFIAQSGYNLQALEDLMAYALQTGIYNTELVSIKASADLRMGDFPQASHLLASVPGNDRRQPWYLSAHAWLTVNQQATIPNKGRDLRSLKRASDEFAYLVDKEPQKASHWFGLAMTMEMLDYPREKYLEMLEQAYQRAPRELHIAQWLAEELYQQKDAEYYVRVAKPLIFEIPDEFESQQIKMRLAEFQGKPKSLQ</sequence>
<gene>
    <name evidence="2" type="ORF">M8T91_16860</name>
</gene>
<name>A0ABY9E956_9GAMM</name>
<protein>
    <recommendedName>
        <fullName evidence="4">DUF1570 domain-containing protein</fullName>
    </recommendedName>
</protein>
<dbReference type="EMBL" id="CP098023">
    <property type="protein sequence ID" value="WKD49543.1"/>
    <property type="molecule type" value="Genomic_DNA"/>
</dbReference>
<keyword evidence="3" id="KW-1185">Reference proteome</keyword>